<evidence type="ECO:0000313" key="3">
    <source>
        <dbReference type="Proteomes" id="UP000294257"/>
    </source>
</evidence>
<accession>A0A4Q7KHC1</accession>
<feature type="transmembrane region" description="Helical" evidence="1">
    <location>
        <begin position="84"/>
        <end position="101"/>
    </location>
</feature>
<proteinExistence type="predicted"/>
<feature type="transmembrane region" description="Helical" evidence="1">
    <location>
        <begin position="58"/>
        <end position="77"/>
    </location>
</feature>
<organism evidence="2 3">
    <name type="scientific">Herbihabitans rhizosphaerae</name>
    <dbReference type="NCBI Taxonomy" id="1872711"/>
    <lineage>
        <taxon>Bacteria</taxon>
        <taxon>Bacillati</taxon>
        <taxon>Actinomycetota</taxon>
        <taxon>Actinomycetes</taxon>
        <taxon>Pseudonocardiales</taxon>
        <taxon>Pseudonocardiaceae</taxon>
        <taxon>Herbihabitans</taxon>
    </lineage>
</organism>
<comment type="caution">
    <text evidence="2">The sequence shown here is derived from an EMBL/GenBank/DDBJ whole genome shotgun (WGS) entry which is preliminary data.</text>
</comment>
<keyword evidence="1" id="KW-1133">Transmembrane helix</keyword>
<dbReference type="RefSeq" id="WP_130346653.1">
    <property type="nucleotide sequence ID" value="NZ_SGWQ01000009.1"/>
</dbReference>
<dbReference type="Proteomes" id="UP000294257">
    <property type="component" value="Unassembled WGS sequence"/>
</dbReference>
<gene>
    <name evidence="2" type="ORF">EV193_10987</name>
</gene>
<name>A0A4Q7KHC1_9PSEU</name>
<sequence>MSESTGRVWSTRLSRRLLWTVVAAMVVAVFCLLAAWKLTWVKMPPGLKIDLAGFNITAWPKSLAVLVLAATVVVLAAFGTARTVVGVLLVGVAVWTLRLAHQGAAYLPPYSGQPWHTERGPAAMAAGAVALLLAGGVLVGWGRHMPAIVRWRTGPRDA</sequence>
<keyword evidence="1" id="KW-0472">Membrane</keyword>
<reference evidence="2 3" key="1">
    <citation type="submission" date="2019-02" db="EMBL/GenBank/DDBJ databases">
        <title>Genomic Encyclopedia of Type Strains, Phase IV (KMG-IV): sequencing the most valuable type-strain genomes for metagenomic binning, comparative biology and taxonomic classification.</title>
        <authorList>
            <person name="Goeker M."/>
        </authorList>
    </citation>
    <scope>NUCLEOTIDE SEQUENCE [LARGE SCALE GENOMIC DNA]</scope>
    <source>
        <strain evidence="2 3">DSM 101727</strain>
    </source>
</reference>
<protein>
    <submittedName>
        <fullName evidence="2">Tryptophan-associated transmembrane protein</fullName>
    </submittedName>
</protein>
<dbReference type="EMBL" id="SGWQ01000009">
    <property type="protein sequence ID" value="RZS34300.1"/>
    <property type="molecule type" value="Genomic_DNA"/>
</dbReference>
<dbReference type="AlphaFoldDB" id="A0A4Q7KHC1"/>
<feature type="transmembrane region" description="Helical" evidence="1">
    <location>
        <begin position="17"/>
        <end position="38"/>
    </location>
</feature>
<evidence type="ECO:0000256" key="1">
    <source>
        <dbReference type="SAM" id="Phobius"/>
    </source>
</evidence>
<evidence type="ECO:0000313" key="2">
    <source>
        <dbReference type="EMBL" id="RZS34300.1"/>
    </source>
</evidence>
<keyword evidence="1 2" id="KW-0812">Transmembrane</keyword>
<keyword evidence="3" id="KW-1185">Reference proteome</keyword>
<feature type="transmembrane region" description="Helical" evidence="1">
    <location>
        <begin position="121"/>
        <end position="142"/>
    </location>
</feature>